<comment type="caution">
    <text evidence="1">The sequence shown here is derived from an EMBL/GenBank/DDBJ whole genome shotgun (WGS) entry which is preliminary data.</text>
</comment>
<evidence type="ECO:0000313" key="2">
    <source>
        <dbReference type="Proteomes" id="UP000886595"/>
    </source>
</evidence>
<dbReference type="OrthoDB" id="1875922at2759"/>
<proteinExistence type="predicted"/>
<sequence length="75" mass="8551">MPTEEKRRTDRTRALDKCPQKLGACPHAADQNMVQKNPNRYEWKMPLELVIVAAPKGTYGGGWLKMMLRGVQNQP</sequence>
<organism evidence="1 2">
    <name type="scientific">Brassica carinata</name>
    <name type="common">Ethiopian mustard</name>
    <name type="synonym">Abyssinian cabbage</name>
    <dbReference type="NCBI Taxonomy" id="52824"/>
    <lineage>
        <taxon>Eukaryota</taxon>
        <taxon>Viridiplantae</taxon>
        <taxon>Streptophyta</taxon>
        <taxon>Embryophyta</taxon>
        <taxon>Tracheophyta</taxon>
        <taxon>Spermatophyta</taxon>
        <taxon>Magnoliopsida</taxon>
        <taxon>eudicotyledons</taxon>
        <taxon>Gunneridae</taxon>
        <taxon>Pentapetalae</taxon>
        <taxon>rosids</taxon>
        <taxon>malvids</taxon>
        <taxon>Brassicales</taxon>
        <taxon>Brassicaceae</taxon>
        <taxon>Brassiceae</taxon>
        <taxon>Brassica</taxon>
    </lineage>
</organism>
<reference evidence="1 2" key="1">
    <citation type="submission" date="2020-02" db="EMBL/GenBank/DDBJ databases">
        <authorList>
            <person name="Ma Q."/>
            <person name="Huang Y."/>
            <person name="Song X."/>
            <person name="Pei D."/>
        </authorList>
    </citation>
    <scope>NUCLEOTIDE SEQUENCE [LARGE SCALE GENOMIC DNA]</scope>
    <source>
        <strain evidence="1">Sxm20200214</strain>
        <tissue evidence="1">Leaf</tissue>
    </source>
</reference>
<dbReference type="EMBL" id="JAAMPC010000013">
    <property type="protein sequence ID" value="KAG2269802.1"/>
    <property type="molecule type" value="Genomic_DNA"/>
</dbReference>
<dbReference type="Proteomes" id="UP000886595">
    <property type="component" value="Unassembled WGS sequence"/>
</dbReference>
<evidence type="ECO:0000313" key="1">
    <source>
        <dbReference type="EMBL" id="KAG2269802.1"/>
    </source>
</evidence>
<protein>
    <submittedName>
        <fullName evidence="1">Uncharacterized protein</fullName>
    </submittedName>
</protein>
<dbReference type="AlphaFoldDB" id="A0A8X7QI74"/>
<name>A0A8X7QI74_BRACI</name>
<accession>A0A8X7QI74</accession>
<gene>
    <name evidence="1" type="ORF">Bca52824_064357</name>
</gene>
<keyword evidence="2" id="KW-1185">Reference proteome</keyword>